<dbReference type="OrthoDB" id="767964at2"/>
<evidence type="ECO:0000313" key="3">
    <source>
        <dbReference type="Proteomes" id="UP000325286"/>
    </source>
</evidence>
<dbReference type="KEGG" id="rul:UC8_52550"/>
<evidence type="ECO:0000313" key="2">
    <source>
        <dbReference type="EMBL" id="QEG43209.1"/>
    </source>
</evidence>
<dbReference type="Proteomes" id="UP000325286">
    <property type="component" value="Chromosome"/>
</dbReference>
<dbReference type="RefSeq" id="WP_068131279.1">
    <property type="nucleotide sequence ID" value="NZ_CP042914.1"/>
</dbReference>
<evidence type="ECO:0000259" key="1">
    <source>
        <dbReference type="Pfam" id="PF05686"/>
    </source>
</evidence>
<dbReference type="AlphaFoldDB" id="A0A5B9QZ24"/>
<proteinExistence type="predicted"/>
<accession>A0A5B9QZ24</accession>
<dbReference type="InterPro" id="IPR006598">
    <property type="entry name" value="CAP10"/>
</dbReference>
<feature type="domain" description="Glycosyl transferase CAP10" evidence="1">
    <location>
        <begin position="215"/>
        <end position="283"/>
    </location>
</feature>
<name>A0A5B9QZ24_9BACT</name>
<sequence length="285" mass="32620">MNSEPTLPRLVVLPHDSIFEVAFNAGYWKYVRGTVTALADQIELQYSDQLGKQGWSGFEILVDGQSVVIDYSDFLLVNPLSAAFEHWLRFHHTPAFCPYPNLGSFPPWSFWDWQDYQTALQGPRYTASGESIIYRHSSLENQLPNAVERRTRALQILEQHCGDRLRTGFIEQAEYFQDCLHSLAVVHIPGSHPHILDRSVQQMFAHGVCVISPDLWSTCLEQRPQAGVHYVGILDDYSDLPEKVQWVAEHREQATAIGAAAQQFFADHCTPQAIWSYIHRRLQKK</sequence>
<keyword evidence="3" id="KW-1185">Reference proteome</keyword>
<protein>
    <recommendedName>
        <fullName evidence="1">Glycosyl transferase CAP10 domain-containing protein</fullName>
    </recommendedName>
</protein>
<gene>
    <name evidence="2" type="ORF">UC8_52550</name>
</gene>
<dbReference type="EMBL" id="CP042914">
    <property type="protein sequence ID" value="QEG43209.1"/>
    <property type="molecule type" value="Genomic_DNA"/>
</dbReference>
<organism evidence="2 3">
    <name type="scientific">Roseimaritima ulvae</name>
    <dbReference type="NCBI Taxonomy" id="980254"/>
    <lineage>
        <taxon>Bacteria</taxon>
        <taxon>Pseudomonadati</taxon>
        <taxon>Planctomycetota</taxon>
        <taxon>Planctomycetia</taxon>
        <taxon>Pirellulales</taxon>
        <taxon>Pirellulaceae</taxon>
        <taxon>Roseimaritima</taxon>
    </lineage>
</organism>
<reference evidence="2 3" key="1">
    <citation type="submission" date="2019-08" db="EMBL/GenBank/DDBJ databases">
        <title>Deep-cultivation of Planctomycetes and their phenomic and genomic characterization uncovers novel biology.</title>
        <authorList>
            <person name="Wiegand S."/>
            <person name="Jogler M."/>
            <person name="Boedeker C."/>
            <person name="Pinto D."/>
            <person name="Vollmers J."/>
            <person name="Rivas-Marin E."/>
            <person name="Kohn T."/>
            <person name="Peeters S.H."/>
            <person name="Heuer A."/>
            <person name="Rast P."/>
            <person name="Oberbeckmann S."/>
            <person name="Bunk B."/>
            <person name="Jeske O."/>
            <person name="Meyerdierks A."/>
            <person name="Storesund J.E."/>
            <person name="Kallscheuer N."/>
            <person name="Luecker S."/>
            <person name="Lage O.M."/>
            <person name="Pohl T."/>
            <person name="Merkel B.J."/>
            <person name="Hornburger P."/>
            <person name="Mueller R.-W."/>
            <person name="Bruemmer F."/>
            <person name="Labrenz M."/>
            <person name="Spormann A.M."/>
            <person name="Op den Camp H."/>
            <person name="Overmann J."/>
            <person name="Amann R."/>
            <person name="Jetten M.S.M."/>
            <person name="Mascher T."/>
            <person name="Medema M.H."/>
            <person name="Devos D.P."/>
            <person name="Kaster A.-K."/>
            <person name="Ovreas L."/>
            <person name="Rohde M."/>
            <person name="Galperin M.Y."/>
            <person name="Jogler C."/>
        </authorList>
    </citation>
    <scope>NUCLEOTIDE SEQUENCE [LARGE SCALE GENOMIC DNA]</scope>
    <source>
        <strain evidence="2 3">UC8</strain>
    </source>
</reference>
<dbReference type="Pfam" id="PF05686">
    <property type="entry name" value="Glyco_transf_90"/>
    <property type="match status" value="1"/>
</dbReference>